<organism evidence="3 4">
    <name type="scientific">Heliocybe sulcata</name>
    <dbReference type="NCBI Taxonomy" id="5364"/>
    <lineage>
        <taxon>Eukaryota</taxon>
        <taxon>Fungi</taxon>
        <taxon>Dikarya</taxon>
        <taxon>Basidiomycota</taxon>
        <taxon>Agaricomycotina</taxon>
        <taxon>Agaricomycetes</taxon>
        <taxon>Gloeophyllales</taxon>
        <taxon>Gloeophyllaceae</taxon>
        <taxon>Heliocybe</taxon>
    </lineage>
</organism>
<dbReference type="InterPro" id="IPR045340">
    <property type="entry name" value="DUF6533"/>
</dbReference>
<evidence type="ECO:0000313" key="3">
    <source>
        <dbReference type="EMBL" id="TFK52423.1"/>
    </source>
</evidence>
<reference evidence="3 4" key="1">
    <citation type="journal article" date="2019" name="Nat. Ecol. Evol.">
        <title>Megaphylogeny resolves global patterns of mushroom evolution.</title>
        <authorList>
            <person name="Varga T."/>
            <person name="Krizsan K."/>
            <person name="Foldi C."/>
            <person name="Dima B."/>
            <person name="Sanchez-Garcia M."/>
            <person name="Sanchez-Ramirez S."/>
            <person name="Szollosi G.J."/>
            <person name="Szarkandi J.G."/>
            <person name="Papp V."/>
            <person name="Albert L."/>
            <person name="Andreopoulos W."/>
            <person name="Angelini C."/>
            <person name="Antonin V."/>
            <person name="Barry K.W."/>
            <person name="Bougher N.L."/>
            <person name="Buchanan P."/>
            <person name="Buyck B."/>
            <person name="Bense V."/>
            <person name="Catcheside P."/>
            <person name="Chovatia M."/>
            <person name="Cooper J."/>
            <person name="Damon W."/>
            <person name="Desjardin D."/>
            <person name="Finy P."/>
            <person name="Geml J."/>
            <person name="Haridas S."/>
            <person name="Hughes K."/>
            <person name="Justo A."/>
            <person name="Karasinski D."/>
            <person name="Kautmanova I."/>
            <person name="Kiss B."/>
            <person name="Kocsube S."/>
            <person name="Kotiranta H."/>
            <person name="LaButti K.M."/>
            <person name="Lechner B.E."/>
            <person name="Liimatainen K."/>
            <person name="Lipzen A."/>
            <person name="Lukacs Z."/>
            <person name="Mihaltcheva S."/>
            <person name="Morgado L.N."/>
            <person name="Niskanen T."/>
            <person name="Noordeloos M.E."/>
            <person name="Ohm R.A."/>
            <person name="Ortiz-Santana B."/>
            <person name="Ovrebo C."/>
            <person name="Racz N."/>
            <person name="Riley R."/>
            <person name="Savchenko A."/>
            <person name="Shiryaev A."/>
            <person name="Soop K."/>
            <person name="Spirin V."/>
            <person name="Szebenyi C."/>
            <person name="Tomsovsky M."/>
            <person name="Tulloss R.E."/>
            <person name="Uehling J."/>
            <person name="Grigoriev I.V."/>
            <person name="Vagvolgyi C."/>
            <person name="Papp T."/>
            <person name="Martin F.M."/>
            <person name="Miettinen O."/>
            <person name="Hibbett D.S."/>
            <person name="Nagy L.G."/>
        </authorList>
    </citation>
    <scope>NUCLEOTIDE SEQUENCE [LARGE SCALE GENOMIC DNA]</scope>
    <source>
        <strain evidence="3 4">OMC1185</strain>
    </source>
</reference>
<dbReference type="AlphaFoldDB" id="A0A5C3N568"/>
<dbReference type="EMBL" id="ML213509">
    <property type="protein sequence ID" value="TFK52423.1"/>
    <property type="molecule type" value="Genomic_DNA"/>
</dbReference>
<keyword evidence="1" id="KW-1133">Transmembrane helix</keyword>
<feature type="transmembrane region" description="Helical" evidence="1">
    <location>
        <begin position="200"/>
        <end position="221"/>
    </location>
</feature>
<dbReference type="OrthoDB" id="3349377at2759"/>
<name>A0A5C3N568_9AGAM</name>
<protein>
    <recommendedName>
        <fullName evidence="2">DUF6533 domain-containing protein</fullName>
    </recommendedName>
</protein>
<feature type="transmembrane region" description="Helical" evidence="1">
    <location>
        <begin position="56"/>
        <end position="84"/>
    </location>
</feature>
<dbReference type="Pfam" id="PF20151">
    <property type="entry name" value="DUF6533"/>
    <property type="match status" value="1"/>
</dbReference>
<evidence type="ECO:0000259" key="2">
    <source>
        <dbReference type="Pfam" id="PF20151"/>
    </source>
</evidence>
<feature type="domain" description="DUF6533" evidence="2">
    <location>
        <begin position="18"/>
        <end position="62"/>
    </location>
</feature>
<keyword evidence="4" id="KW-1185">Reference proteome</keyword>
<evidence type="ECO:0000256" key="1">
    <source>
        <dbReference type="SAM" id="Phobius"/>
    </source>
</evidence>
<dbReference type="Proteomes" id="UP000305948">
    <property type="component" value="Unassembled WGS sequence"/>
</dbReference>
<feature type="transmembrane region" description="Helical" evidence="1">
    <location>
        <begin position="96"/>
        <end position="117"/>
    </location>
</feature>
<keyword evidence="1" id="KW-0472">Membrane</keyword>
<evidence type="ECO:0000313" key="4">
    <source>
        <dbReference type="Proteomes" id="UP000305948"/>
    </source>
</evidence>
<sequence>MDTSYVELALGDIQTVNYVNAAALTWLIYDILLTVSEEIEAVWNTKWTLSKVLYLLLRYLIVITLMINLVVSVASWLGGGLLAVRIWALYGCGRKILIVVCFLYFVETAAGIISASLTLASEHSASRIPGLPVRGCFLSLTQPRNNGLIIIGWTFHVGVNAIFFALTMYKFMRTVGAQGFSILESRTVAPLFHLFIYDGAFYFLVILASSLYNLVIMLALWDRPTVVVGESILAATYAITSSRLMLHLRKSVGQHNTPHEWGDLELDNRPSRPRLVLDTAITVQDQDQDSEIRDSAISIGSSRPLV</sequence>
<proteinExistence type="predicted"/>
<accession>A0A5C3N568</accession>
<keyword evidence="1" id="KW-0812">Transmembrane</keyword>
<gene>
    <name evidence="3" type="ORF">OE88DRAFT_1734417</name>
</gene>
<feature type="transmembrane region" description="Helical" evidence="1">
    <location>
        <begin position="147"/>
        <end position="169"/>
    </location>
</feature>